<dbReference type="RefSeq" id="WP_107533059.1">
    <property type="nucleotide sequence ID" value="NZ_JASCSE010000002.1"/>
</dbReference>
<comment type="caution">
    <text evidence="8">The sequence shown here is derived from an EMBL/GenBank/DDBJ whole genome shotgun (WGS) entry which is preliminary data.</text>
</comment>
<feature type="transmembrane region" description="Helical" evidence="7">
    <location>
        <begin position="212"/>
        <end position="232"/>
    </location>
</feature>
<dbReference type="SUPFAM" id="SSF103473">
    <property type="entry name" value="MFS general substrate transporter"/>
    <property type="match status" value="1"/>
</dbReference>
<dbReference type="EMBL" id="PZEV01000006">
    <property type="protein sequence ID" value="PTI51976.1"/>
    <property type="molecule type" value="Genomic_DNA"/>
</dbReference>
<evidence type="ECO:0000256" key="3">
    <source>
        <dbReference type="ARBA" id="ARBA00022475"/>
    </source>
</evidence>
<dbReference type="InterPro" id="IPR010290">
    <property type="entry name" value="TM_effector"/>
</dbReference>
<keyword evidence="2" id="KW-0813">Transport</keyword>
<name>A0A2T4Q2C5_STAWA</name>
<dbReference type="Pfam" id="PF05977">
    <property type="entry name" value="MFS_3"/>
    <property type="match status" value="1"/>
</dbReference>
<evidence type="ECO:0000256" key="7">
    <source>
        <dbReference type="SAM" id="Phobius"/>
    </source>
</evidence>
<feature type="transmembrane region" description="Helical" evidence="7">
    <location>
        <begin position="357"/>
        <end position="380"/>
    </location>
</feature>
<dbReference type="GO" id="GO:0005886">
    <property type="term" value="C:plasma membrane"/>
    <property type="evidence" value="ECO:0007669"/>
    <property type="project" value="UniProtKB-SubCell"/>
</dbReference>
<evidence type="ECO:0000256" key="4">
    <source>
        <dbReference type="ARBA" id="ARBA00022692"/>
    </source>
</evidence>
<keyword evidence="3" id="KW-1003">Cell membrane</keyword>
<feature type="transmembrane region" description="Helical" evidence="7">
    <location>
        <begin position="275"/>
        <end position="308"/>
    </location>
</feature>
<dbReference type="PANTHER" id="PTHR23513">
    <property type="entry name" value="INTEGRAL MEMBRANE EFFLUX PROTEIN-RELATED"/>
    <property type="match status" value="1"/>
</dbReference>
<proteinExistence type="predicted"/>
<gene>
    <name evidence="8" type="ORF">BU085_02700</name>
</gene>
<dbReference type="InterPro" id="IPR036259">
    <property type="entry name" value="MFS_trans_sf"/>
</dbReference>
<dbReference type="STRING" id="1194526.A284_03585"/>
<dbReference type="PANTHER" id="PTHR23513:SF11">
    <property type="entry name" value="STAPHYLOFERRIN A TRANSPORTER"/>
    <property type="match status" value="1"/>
</dbReference>
<feature type="transmembrane region" description="Helical" evidence="7">
    <location>
        <begin position="67"/>
        <end position="87"/>
    </location>
</feature>
<reference evidence="8 9" key="1">
    <citation type="journal article" date="2016" name="Front. Microbiol.">
        <title>Comprehensive Phylogenetic Analysis of Bovine Non-aureus Staphylococci Species Based on Whole-Genome Sequencing.</title>
        <authorList>
            <person name="Naushad S."/>
            <person name="Barkema H.W."/>
            <person name="Luby C."/>
            <person name="Condas L.A."/>
            <person name="Nobrega D.B."/>
            <person name="Carson D.A."/>
            <person name="De Buck J."/>
        </authorList>
    </citation>
    <scope>NUCLEOTIDE SEQUENCE [LARGE SCALE GENOMIC DNA]</scope>
    <source>
        <strain evidence="8 9">SNUC 2993</strain>
    </source>
</reference>
<evidence type="ECO:0000256" key="1">
    <source>
        <dbReference type="ARBA" id="ARBA00004651"/>
    </source>
</evidence>
<dbReference type="Gene3D" id="1.20.1250.20">
    <property type="entry name" value="MFS general substrate transporter like domains"/>
    <property type="match status" value="1"/>
</dbReference>
<organism evidence="8 9">
    <name type="scientific">Staphylococcus warneri</name>
    <dbReference type="NCBI Taxonomy" id="1292"/>
    <lineage>
        <taxon>Bacteria</taxon>
        <taxon>Bacillati</taxon>
        <taxon>Bacillota</taxon>
        <taxon>Bacilli</taxon>
        <taxon>Bacillales</taxon>
        <taxon>Staphylococcaceae</taxon>
        <taxon>Staphylococcus</taxon>
    </lineage>
</organism>
<feature type="transmembrane region" description="Helical" evidence="7">
    <location>
        <begin position="244"/>
        <end position="263"/>
    </location>
</feature>
<evidence type="ECO:0000313" key="9">
    <source>
        <dbReference type="Proteomes" id="UP000240717"/>
    </source>
</evidence>
<keyword evidence="6 7" id="KW-0472">Membrane</keyword>
<keyword evidence="5 7" id="KW-1133">Transmembrane helix</keyword>
<evidence type="ECO:0000256" key="5">
    <source>
        <dbReference type="ARBA" id="ARBA00022989"/>
    </source>
</evidence>
<comment type="subcellular location">
    <subcellularLocation>
        <location evidence="1">Cell membrane</location>
        <topology evidence="1">Multi-pass membrane protein</topology>
    </subcellularLocation>
</comment>
<feature type="transmembrane region" description="Helical" evidence="7">
    <location>
        <begin position="34"/>
        <end position="55"/>
    </location>
</feature>
<protein>
    <submittedName>
        <fullName evidence="8">MFS transporter</fullName>
    </submittedName>
</protein>
<accession>A0A2T4Q2C5</accession>
<dbReference type="CDD" id="cd06173">
    <property type="entry name" value="MFS_MefA_like"/>
    <property type="match status" value="1"/>
</dbReference>
<evidence type="ECO:0000313" key="8">
    <source>
        <dbReference type="EMBL" id="PTI51976.1"/>
    </source>
</evidence>
<dbReference type="AlphaFoldDB" id="A0A2T4Q2C5"/>
<sequence length="391" mass="43446">MAKFFFSSSFLLFLGNWIGQIGLNWFVLTTYHNAVYLGLVNFCRLVPILLLSVWAGSIADKYDKGNLLRITITSSFLVTAILCVMTYSFNQIPVYIVLIYATLRGMLSAVETPVRQAILPDLSNKITTTQAVSFHSFIINICRSIGPAIAGVILAVYHAPTTFLAQAICYLIAVALCFPIHIQATHMGDHQKEMSIKVVMDYFKRNLEGSKIFFTSLLIMATGFSYTTILPVLTNHVFPGQSEIFGIAMTCCAIGGIIATVILPKILDHIDAVKMYYLSSLLFGIALLGIIVHNLVIMFICITLIGLFSQWARTTNRVYFQNSVKDYERGKVLSIVMMDRGMIPLGSLIMSFFADKFGVLNTFLIMGISTVAISIIFYLMQRVHKIGGISQ</sequence>
<keyword evidence="4 7" id="KW-0812">Transmembrane</keyword>
<dbReference type="Proteomes" id="UP000240717">
    <property type="component" value="Unassembled WGS sequence"/>
</dbReference>
<evidence type="ECO:0000256" key="2">
    <source>
        <dbReference type="ARBA" id="ARBA00022448"/>
    </source>
</evidence>
<feature type="transmembrane region" description="Helical" evidence="7">
    <location>
        <begin position="163"/>
        <end position="182"/>
    </location>
</feature>
<feature type="transmembrane region" description="Helical" evidence="7">
    <location>
        <begin position="131"/>
        <end position="157"/>
    </location>
</feature>
<evidence type="ECO:0000256" key="6">
    <source>
        <dbReference type="ARBA" id="ARBA00023136"/>
    </source>
</evidence>